<dbReference type="InterPro" id="IPR011765">
    <property type="entry name" value="Pept_M16_N"/>
</dbReference>
<dbReference type="Gene3D" id="3.30.830.10">
    <property type="entry name" value="Metalloenzyme, LuxS/M16 peptidase-like"/>
    <property type="match status" value="2"/>
</dbReference>
<protein>
    <submittedName>
        <fullName evidence="5">Processing protease</fullName>
    </submittedName>
</protein>
<keyword evidence="5" id="KW-0378">Hydrolase</keyword>
<evidence type="ECO:0000256" key="1">
    <source>
        <dbReference type="ARBA" id="ARBA00007261"/>
    </source>
</evidence>
<evidence type="ECO:0000259" key="3">
    <source>
        <dbReference type="Pfam" id="PF00675"/>
    </source>
</evidence>
<gene>
    <name evidence="5" type="ORF">Terrestrivirus4_66</name>
</gene>
<dbReference type="InterPro" id="IPR050361">
    <property type="entry name" value="MPP/UQCRC_Complex"/>
</dbReference>
<reference evidence="5" key="1">
    <citation type="submission" date="2018-10" db="EMBL/GenBank/DDBJ databases">
        <title>Hidden diversity of soil giant viruses.</title>
        <authorList>
            <person name="Schulz F."/>
            <person name="Alteio L."/>
            <person name="Goudeau D."/>
            <person name="Ryan E.M."/>
            <person name="Malmstrom R.R."/>
            <person name="Blanchard J."/>
            <person name="Woyke T."/>
        </authorList>
    </citation>
    <scope>NUCLEOTIDE SEQUENCE</scope>
    <source>
        <strain evidence="5">TEV1</strain>
    </source>
</reference>
<dbReference type="EMBL" id="MK071982">
    <property type="protein sequence ID" value="AYV76018.1"/>
    <property type="molecule type" value="Genomic_DNA"/>
</dbReference>
<proteinExistence type="inferred from homology"/>
<dbReference type="InterPro" id="IPR007863">
    <property type="entry name" value="Peptidase_M16_C"/>
</dbReference>
<dbReference type="PANTHER" id="PTHR11851:SF49">
    <property type="entry name" value="MITOCHONDRIAL-PROCESSING PEPTIDASE SUBUNIT ALPHA"/>
    <property type="match status" value="1"/>
</dbReference>
<accession>A0A3G4ZMF2</accession>
<comment type="similarity">
    <text evidence="1 2">Belongs to the peptidase M16 family.</text>
</comment>
<keyword evidence="5" id="KW-0645">Protease</keyword>
<feature type="domain" description="Peptidase M16 N-terminal" evidence="3">
    <location>
        <begin position="23"/>
        <end position="163"/>
    </location>
</feature>
<organism evidence="5">
    <name type="scientific">Terrestrivirus sp</name>
    <dbReference type="NCBI Taxonomy" id="2487775"/>
    <lineage>
        <taxon>Viruses</taxon>
        <taxon>Varidnaviria</taxon>
        <taxon>Bamfordvirae</taxon>
        <taxon>Nucleocytoviricota</taxon>
        <taxon>Megaviricetes</taxon>
        <taxon>Imitervirales</taxon>
        <taxon>Mimiviridae</taxon>
        <taxon>Klosneuvirinae</taxon>
    </lineage>
</organism>
<dbReference type="GO" id="GO:0004222">
    <property type="term" value="F:metalloendopeptidase activity"/>
    <property type="evidence" value="ECO:0007669"/>
    <property type="project" value="InterPro"/>
</dbReference>
<dbReference type="Pfam" id="PF00675">
    <property type="entry name" value="Peptidase_M16"/>
    <property type="match status" value="1"/>
</dbReference>
<dbReference type="InterPro" id="IPR011249">
    <property type="entry name" value="Metalloenz_LuxS/M16"/>
</dbReference>
<dbReference type="GO" id="GO:0046872">
    <property type="term" value="F:metal ion binding"/>
    <property type="evidence" value="ECO:0007669"/>
    <property type="project" value="InterPro"/>
</dbReference>
<evidence type="ECO:0000313" key="5">
    <source>
        <dbReference type="EMBL" id="AYV76018.1"/>
    </source>
</evidence>
<evidence type="ECO:0000259" key="4">
    <source>
        <dbReference type="Pfam" id="PF05193"/>
    </source>
</evidence>
<dbReference type="PANTHER" id="PTHR11851">
    <property type="entry name" value="METALLOPROTEASE"/>
    <property type="match status" value="1"/>
</dbReference>
<dbReference type="SUPFAM" id="SSF63411">
    <property type="entry name" value="LuxS/MPP-like metallohydrolase"/>
    <property type="match status" value="2"/>
</dbReference>
<evidence type="ECO:0000256" key="2">
    <source>
        <dbReference type="RuleBase" id="RU004447"/>
    </source>
</evidence>
<dbReference type="Pfam" id="PF05193">
    <property type="entry name" value="Peptidase_M16_C"/>
    <property type="match status" value="1"/>
</dbReference>
<name>A0A3G4ZMF2_9VIRU</name>
<feature type="domain" description="Peptidase M16 C-terminal" evidence="4">
    <location>
        <begin position="168"/>
        <end position="347"/>
    </location>
</feature>
<dbReference type="PROSITE" id="PS00143">
    <property type="entry name" value="INSULINASE"/>
    <property type="match status" value="1"/>
</dbReference>
<dbReference type="InterPro" id="IPR001431">
    <property type="entry name" value="Pept_M16_Zn_BS"/>
</dbReference>
<sequence>MDHRVYRKILPNKMRLLLIPMDHTDTVAIGMFVKVGARYETEKNNGISHFLEHMMFKGTKKFPGTSLSEKLDNVGAMYNAETGHESTNYHIYGHKNDIKLFVDIMCEIYNNPLFREDDIITERSVVNEELNMYKDDPSDVIMDMLHEMVFSNSSLKMSILGTKKNIMSFTRDDLIKFRRKYYVPERTVMAICGNFGNFDKEHIFKEVSRKMKKSKISNSNGTIKCKKDIIFDGYSVPNPIIQTKPGIRIRESKEIGQTNIMITFRSQSMYSENTAVYELIATILGSGLSSILFNLLRNKLGIVYNVSAYNISYAYEGVFAIHIGVDNKRVDEAIKNVLHVISSIRENASNKKTHGNITSINESDVKKAKRIKTTAFSLSLQSPADYMTYYGSQELYYMVEPIPIDHEYKIYIKERIEEYNSITFDKVNIVIRDIFRPENLNILIYGIPPKVENTYN</sequence>
<dbReference type="GO" id="GO:0006508">
    <property type="term" value="P:proteolysis"/>
    <property type="evidence" value="ECO:0007669"/>
    <property type="project" value="UniProtKB-KW"/>
</dbReference>